<dbReference type="InterPro" id="IPR027395">
    <property type="entry name" value="WH_DNA-bd_dom"/>
</dbReference>
<dbReference type="SMART" id="SM00347">
    <property type="entry name" value="HTH_MARR"/>
    <property type="match status" value="1"/>
</dbReference>
<dbReference type="InterPro" id="IPR036390">
    <property type="entry name" value="WH_DNA-bd_sf"/>
</dbReference>
<proteinExistence type="predicted"/>
<dbReference type="InterPro" id="IPR000835">
    <property type="entry name" value="HTH_MarR-typ"/>
</dbReference>
<organism evidence="3 4">
    <name type="scientific">Kocuria marina</name>
    <dbReference type="NCBI Taxonomy" id="223184"/>
    <lineage>
        <taxon>Bacteria</taxon>
        <taxon>Bacillati</taxon>
        <taxon>Actinomycetota</taxon>
        <taxon>Actinomycetes</taxon>
        <taxon>Micrococcales</taxon>
        <taxon>Micrococcaceae</taxon>
        <taxon>Kocuria</taxon>
    </lineage>
</organism>
<sequence length="183" mass="19701">MGVSHATAEELVRDLFELQRVTRKVLKAAALHRELSMVHTNILSYLACVPGRRAKDIVAESGLGASGMSRHLSALEHFGYVTRTRDLEDGRAQIVEITPEGRKALEANLRADAETLVARLGDLGEDEAERTRSDLNRLTELFLTSLGMSRVTAATTAPEPGAQPGSPHPTAPGDPGRGKENSP</sequence>
<dbReference type="Gene3D" id="1.10.10.10">
    <property type="entry name" value="Winged helix-like DNA-binding domain superfamily/Winged helix DNA-binding domain"/>
    <property type="match status" value="1"/>
</dbReference>
<dbReference type="PANTHER" id="PTHR33164:SF57">
    <property type="entry name" value="MARR-FAMILY TRANSCRIPTIONAL REGULATOR"/>
    <property type="match status" value="1"/>
</dbReference>
<evidence type="ECO:0000313" key="4">
    <source>
        <dbReference type="Proteomes" id="UP000030664"/>
    </source>
</evidence>
<evidence type="ECO:0000256" key="1">
    <source>
        <dbReference type="SAM" id="MobiDB-lite"/>
    </source>
</evidence>
<dbReference type="AlphaFoldDB" id="A0A0B0DAL4"/>
<protein>
    <submittedName>
        <fullName evidence="3">MarR family transcriptional regulator</fullName>
    </submittedName>
</protein>
<dbReference type="EMBL" id="JROM01000016">
    <property type="protein sequence ID" value="KHE75016.1"/>
    <property type="molecule type" value="Genomic_DNA"/>
</dbReference>
<comment type="caution">
    <text evidence="3">The sequence shown here is derived from an EMBL/GenBank/DDBJ whole genome shotgun (WGS) entry which is preliminary data.</text>
</comment>
<dbReference type="PANTHER" id="PTHR33164">
    <property type="entry name" value="TRANSCRIPTIONAL REGULATOR, MARR FAMILY"/>
    <property type="match status" value="1"/>
</dbReference>
<evidence type="ECO:0000259" key="2">
    <source>
        <dbReference type="PROSITE" id="PS50995"/>
    </source>
</evidence>
<dbReference type="InterPro" id="IPR036388">
    <property type="entry name" value="WH-like_DNA-bd_sf"/>
</dbReference>
<feature type="domain" description="HTH marR-type" evidence="2">
    <location>
        <begin position="8"/>
        <end position="140"/>
    </location>
</feature>
<accession>A0A0B0DAL4</accession>
<dbReference type="InterPro" id="IPR039422">
    <property type="entry name" value="MarR/SlyA-like"/>
</dbReference>
<dbReference type="Proteomes" id="UP000030664">
    <property type="component" value="Unassembled WGS sequence"/>
</dbReference>
<name>A0A0B0DAL4_9MICC</name>
<reference evidence="3 4" key="1">
    <citation type="submission" date="2014-09" db="EMBL/GenBank/DDBJ databases">
        <title>High-quality draft genome sequence of Kocuria marina SO9-6, an actinobacterium isolated from a copper mine.</title>
        <authorList>
            <person name="Castro D.B."/>
            <person name="Pereira L.B."/>
            <person name="Silva M.V."/>
            <person name="Silva B.P."/>
            <person name="Zanardi B.R."/>
            <person name="Carlos C."/>
            <person name="Belgini D.R."/>
            <person name="Limache E.G."/>
            <person name="Lacerda G.V."/>
            <person name="Nery M.B."/>
            <person name="Gomes M.B."/>
            <person name="Souza S."/>
            <person name="Silva T.M."/>
            <person name="Rodrigues V.D."/>
            <person name="Paulino L.C."/>
            <person name="Vicentini R."/>
            <person name="Ferraz L.F."/>
            <person name="Ottoboni L.M."/>
        </authorList>
    </citation>
    <scope>NUCLEOTIDE SEQUENCE [LARGE SCALE GENOMIC DNA]</scope>
    <source>
        <strain evidence="3 4">SO9-6</strain>
    </source>
</reference>
<dbReference type="eggNOG" id="COG1846">
    <property type="taxonomic scope" value="Bacteria"/>
</dbReference>
<feature type="region of interest" description="Disordered" evidence="1">
    <location>
        <begin position="150"/>
        <end position="183"/>
    </location>
</feature>
<dbReference type="RefSeq" id="WP_035962072.1">
    <property type="nucleotide sequence ID" value="NZ_JROM01000016.1"/>
</dbReference>
<gene>
    <name evidence="3" type="ORF">AS25_04400</name>
</gene>
<evidence type="ECO:0000313" key="3">
    <source>
        <dbReference type="EMBL" id="KHE75016.1"/>
    </source>
</evidence>
<dbReference type="GO" id="GO:0003700">
    <property type="term" value="F:DNA-binding transcription factor activity"/>
    <property type="evidence" value="ECO:0007669"/>
    <property type="project" value="InterPro"/>
</dbReference>
<dbReference type="Pfam" id="PF13601">
    <property type="entry name" value="HTH_34"/>
    <property type="match status" value="1"/>
</dbReference>
<dbReference type="GO" id="GO:0006950">
    <property type="term" value="P:response to stress"/>
    <property type="evidence" value="ECO:0007669"/>
    <property type="project" value="TreeGrafter"/>
</dbReference>
<dbReference type="PROSITE" id="PS50995">
    <property type="entry name" value="HTH_MARR_2"/>
    <property type="match status" value="1"/>
</dbReference>
<dbReference type="SUPFAM" id="SSF46785">
    <property type="entry name" value="Winged helix' DNA-binding domain"/>
    <property type="match status" value="1"/>
</dbReference>